<feature type="region of interest" description="Disordered" evidence="1">
    <location>
        <begin position="415"/>
        <end position="528"/>
    </location>
</feature>
<feature type="region of interest" description="Disordered" evidence="1">
    <location>
        <begin position="355"/>
        <end position="392"/>
    </location>
</feature>
<feature type="compositionally biased region" description="Polar residues" evidence="1">
    <location>
        <begin position="181"/>
        <end position="199"/>
    </location>
</feature>
<evidence type="ECO:0000256" key="1">
    <source>
        <dbReference type="SAM" id="MobiDB-lite"/>
    </source>
</evidence>
<feature type="compositionally biased region" description="Acidic residues" evidence="1">
    <location>
        <begin position="200"/>
        <end position="212"/>
    </location>
</feature>
<dbReference type="GO" id="GO:0042552">
    <property type="term" value="P:myelination"/>
    <property type="evidence" value="ECO:0007669"/>
    <property type="project" value="TreeGrafter"/>
</dbReference>
<reference evidence="2 3" key="1">
    <citation type="journal article" date="2018" name="G3 (Bethesda)">
        <title>A High-Quality Reference Genome for the Invasive Mosquitofish Gambusia affinis Using a Chicago Library.</title>
        <authorList>
            <person name="Hoffberg S.L."/>
            <person name="Troendle N.J."/>
            <person name="Glenn T.C."/>
            <person name="Mahmud O."/>
            <person name="Louha S."/>
            <person name="Chalopin D."/>
            <person name="Bennetzen J.L."/>
            <person name="Mauricio R."/>
        </authorList>
    </citation>
    <scope>NUCLEOTIDE SEQUENCE [LARGE SCALE GENOMIC DNA]</scope>
    <source>
        <strain evidence="2">NE01/NJP1002.9</strain>
        <tissue evidence="2">Muscle</tissue>
    </source>
</reference>
<name>A0A315W7W4_GAMAF</name>
<dbReference type="AlphaFoldDB" id="A0A315W7W4"/>
<proteinExistence type="predicted"/>
<feature type="compositionally biased region" description="Basic and acidic residues" evidence="1">
    <location>
        <begin position="283"/>
        <end position="307"/>
    </location>
</feature>
<protein>
    <recommendedName>
        <fullName evidence="4">Breast carcinoma-amplified sequence 1</fullName>
    </recommendedName>
</protein>
<dbReference type="EMBL" id="NHOQ01000244">
    <property type="protein sequence ID" value="PWA31830.1"/>
    <property type="molecule type" value="Genomic_DNA"/>
</dbReference>
<gene>
    <name evidence="2" type="ORF">CCH79_00006393</name>
</gene>
<feature type="compositionally biased region" description="Low complexity" evidence="1">
    <location>
        <begin position="468"/>
        <end position="483"/>
    </location>
</feature>
<feature type="region of interest" description="Disordered" evidence="1">
    <location>
        <begin position="1"/>
        <end position="38"/>
    </location>
</feature>
<keyword evidence="3" id="KW-1185">Reference proteome</keyword>
<comment type="caution">
    <text evidence="2">The sequence shown here is derived from an EMBL/GenBank/DDBJ whole genome shotgun (WGS) entry which is preliminary data.</text>
</comment>
<feature type="compositionally biased region" description="Low complexity" evidence="1">
    <location>
        <begin position="89"/>
        <end position="104"/>
    </location>
</feature>
<evidence type="ECO:0008006" key="4">
    <source>
        <dbReference type="Google" id="ProtNLM"/>
    </source>
</evidence>
<feature type="compositionally biased region" description="Pro residues" evidence="1">
    <location>
        <begin position="256"/>
        <end position="266"/>
    </location>
</feature>
<feature type="compositionally biased region" description="Basic and acidic residues" evidence="1">
    <location>
        <begin position="452"/>
        <end position="467"/>
    </location>
</feature>
<feature type="compositionally biased region" description="Polar residues" evidence="1">
    <location>
        <begin position="1"/>
        <end position="17"/>
    </location>
</feature>
<feature type="non-terminal residue" evidence="2">
    <location>
        <position position="1"/>
    </location>
</feature>
<feature type="compositionally biased region" description="Basic and acidic residues" evidence="1">
    <location>
        <begin position="229"/>
        <end position="240"/>
    </location>
</feature>
<feature type="compositionally biased region" description="Polar residues" evidence="1">
    <location>
        <begin position="156"/>
        <end position="167"/>
    </location>
</feature>
<dbReference type="PANTHER" id="PTHR15016:SF6">
    <property type="entry name" value="BREAST CARCINOMA-AMPLIFIED SEQUENCE 1"/>
    <property type="match status" value="1"/>
</dbReference>
<sequence length="528" mass="56570">KNGWQTQTGTIMGNEQSAPEEVTENETIPEKHENGSVNGISASITLNGLEADVRSVVTVHQNGKLQSPKLETKAEPDNVTAEPEPEPAPAESVSDTTDSPPTDTEQVKKRKEKSHGFGKLFKKKDRKADEKTEDQEKEKISGEEQVDASHLHIEPQQASARETANVKQESEPVTEPEVGATTESSPEEQTVPETENGNDQPEESREESEPEENPVMNFFKTLVSPTKTPKKETAAPDAAKDQVAQTSEQSAAPKGMPAPPPPPPEPPRLETKGEPAAKAVKPTQKEEPKASAKEPESAKGKSTKDALSKFFRPKTIKEEAQAIEVEVQPVVEVQETAEEAPEPVVEVQQAAVEVGKQAGDEEKVDPSKAGTLEAAAKPEPPPPVQEEKKLTSKSSFMFLFKPKVLLDTMTTKVQAASTSGVRLLKKSTGLAADPKKTTPTPPAPAESPQPAKAKEEPKAVAKSEAVVDSKPAAAASPAGDDAANQPKKLEKRNSIQLFFKNLGQKRHSTDAGVQTEPATAATASEKTK</sequence>
<accession>A0A315W7W4</accession>
<dbReference type="PANTHER" id="PTHR15016">
    <property type="entry name" value="BREAST CARCINOMA-AMPLIFIED SEQUENCE 1"/>
    <property type="match status" value="1"/>
</dbReference>
<dbReference type="Proteomes" id="UP000250572">
    <property type="component" value="Unassembled WGS sequence"/>
</dbReference>
<organism evidence="2 3">
    <name type="scientific">Gambusia affinis</name>
    <name type="common">Western mosquitofish</name>
    <name type="synonym">Heterandria affinis</name>
    <dbReference type="NCBI Taxonomy" id="33528"/>
    <lineage>
        <taxon>Eukaryota</taxon>
        <taxon>Metazoa</taxon>
        <taxon>Chordata</taxon>
        <taxon>Craniata</taxon>
        <taxon>Vertebrata</taxon>
        <taxon>Euteleostomi</taxon>
        <taxon>Actinopterygii</taxon>
        <taxon>Neopterygii</taxon>
        <taxon>Teleostei</taxon>
        <taxon>Neoteleostei</taxon>
        <taxon>Acanthomorphata</taxon>
        <taxon>Ovalentaria</taxon>
        <taxon>Atherinomorphae</taxon>
        <taxon>Cyprinodontiformes</taxon>
        <taxon>Poeciliidae</taxon>
        <taxon>Poeciliinae</taxon>
        <taxon>Gambusia</taxon>
    </lineage>
</organism>
<evidence type="ECO:0000313" key="3">
    <source>
        <dbReference type="Proteomes" id="UP000250572"/>
    </source>
</evidence>
<evidence type="ECO:0000313" key="2">
    <source>
        <dbReference type="EMBL" id="PWA31830.1"/>
    </source>
</evidence>
<feature type="region of interest" description="Disordered" evidence="1">
    <location>
        <begin position="60"/>
        <end position="311"/>
    </location>
</feature>
<feature type="compositionally biased region" description="Basic and acidic residues" evidence="1">
    <location>
        <begin position="126"/>
        <end position="153"/>
    </location>
</feature>
<dbReference type="InterPro" id="IPR026115">
    <property type="entry name" value="NABC1"/>
</dbReference>